<dbReference type="RefSeq" id="WP_169602356.1">
    <property type="nucleotide sequence ID" value="NZ_CP046565.1"/>
</dbReference>
<dbReference type="EMBL" id="CP046565">
    <property type="protein sequence ID" value="QJD29137.1"/>
    <property type="molecule type" value="Genomic_DNA"/>
</dbReference>
<dbReference type="PANTHER" id="PTHR43464">
    <property type="entry name" value="METHYLTRANSFERASE"/>
    <property type="match status" value="1"/>
</dbReference>
<dbReference type="GO" id="GO:0032259">
    <property type="term" value="P:methylation"/>
    <property type="evidence" value="ECO:0007669"/>
    <property type="project" value="UniProtKB-KW"/>
</dbReference>
<keyword evidence="2 5" id="KW-0808">Transferase</keyword>
<protein>
    <submittedName>
        <fullName evidence="5">Methyltransferase domain-containing protein</fullName>
    </submittedName>
</protein>
<dbReference type="Pfam" id="PF03848">
    <property type="entry name" value="TehB"/>
    <property type="match status" value="1"/>
</dbReference>
<dbReference type="GO" id="GO:0008168">
    <property type="term" value="F:methyltransferase activity"/>
    <property type="evidence" value="ECO:0007669"/>
    <property type="project" value="UniProtKB-KW"/>
</dbReference>
<name>A0A858Q5N2_9GAMM</name>
<evidence type="ECO:0000313" key="6">
    <source>
        <dbReference type="Proteomes" id="UP000503004"/>
    </source>
</evidence>
<accession>A0A858Q5N2</accession>
<dbReference type="CDD" id="cd02440">
    <property type="entry name" value="AdoMet_MTases"/>
    <property type="match status" value="1"/>
</dbReference>
<keyword evidence="1 5" id="KW-0489">Methyltransferase</keyword>
<organism evidence="5 6">
    <name type="scientific">Methylococcus geothermalis</name>
    <dbReference type="NCBI Taxonomy" id="2681310"/>
    <lineage>
        <taxon>Bacteria</taxon>
        <taxon>Pseudomonadati</taxon>
        <taxon>Pseudomonadota</taxon>
        <taxon>Gammaproteobacteria</taxon>
        <taxon>Methylococcales</taxon>
        <taxon>Methylococcaceae</taxon>
        <taxon>Methylococcus</taxon>
    </lineage>
</organism>
<gene>
    <name evidence="5" type="ORF">GNH96_03590</name>
</gene>
<proteinExistence type="predicted"/>
<dbReference type="Gene3D" id="3.40.50.150">
    <property type="entry name" value="Vaccinia Virus protein VP39"/>
    <property type="match status" value="1"/>
</dbReference>
<dbReference type="InterPro" id="IPR015985">
    <property type="entry name" value="TehB-like_dom"/>
</dbReference>
<dbReference type="Proteomes" id="UP000503004">
    <property type="component" value="Chromosome"/>
</dbReference>
<feature type="domain" description="Tellurite resistance methyltransferase TehB-like" evidence="4">
    <location>
        <begin position="38"/>
        <end position="129"/>
    </location>
</feature>
<dbReference type="PANTHER" id="PTHR43464:SF19">
    <property type="entry name" value="UBIQUINONE BIOSYNTHESIS O-METHYLTRANSFERASE, MITOCHONDRIAL"/>
    <property type="match status" value="1"/>
</dbReference>
<evidence type="ECO:0000259" key="4">
    <source>
        <dbReference type="Pfam" id="PF03848"/>
    </source>
</evidence>
<sequence>MNAAAIREKWNRIYRDWNGPFPAAATVLSENAHLLPLAGGQALDLACGLGGNAVFLARRGFEVDAVDISEAGIHALGNIARKEALAIQARVADVTEIHWPAERYDVIVVSRFLERALAPAIVGALKPGGLLFYQTFVETKSSLSGPSNPRFLLRDNELVRLFGGLLIRYYRDETRTGNPNAGQRDEAFLIAQRPFS</sequence>
<evidence type="ECO:0000256" key="3">
    <source>
        <dbReference type="ARBA" id="ARBA00022691"/>
    </source>
</evidence>
<keyword evidence="3" id="KW-0949">S-adenosyl-L-methionine</keyword>
<evidence type="ECO:0000313" key="5">
    <source>
        <dbReference type="EMBL" id="QJD29137.1"/>
    </source>
</evidence>
<keyword evidence="6" id="KW-1185">Reference proteome</keyword>
<dbReference type="InterPro" id="IPR029063">
    <property type="entry name" value="SAM-dependent_MTases_sf"/>
</dbReference>
<reference evidence="6" key="1">
    <citation type="submission" date="2019-12" db="EMBL/GenBank/DDBJ databases">
        <authorList>
            <person name="Awala S.I."/>
            <person name="Rhee S.K."/>
        </authorList>
    </citation>
    <scope>NUCLEOTIDE SEQUENCE [LARGE SCALE GENOMIC DNA]</scope>
    <source>
        <strain evidence="6">IM1</strain>
    </source>
</reference>
<dbReference type="SUPFAM" id="SSF53335">
    <property type="entry name" value="S-adenosyl-L-methionine-dependent methyltransferases"/>
    <property type="match status" value="1"/>
</dbReference>
<evidence type="ECO:0000256" key="1">
    <source>
        <dbReference type="ARBA" id="ARBA00022603"/>
    </source>
</evidence>
<dbReference type="KEGG" id="metu:GNH96_03590"/>
<dbReference type="AlphaFoldDB" id="A0A858Q5N2"/>
<evidence type="ECO:0000256" key="2">
    <source>
        <dbReference type="ARBA" id="ARBA00022679"/>
    </source>
</evidence>